<accession>A0A7U2I4U2</accession>
<evidence type="ECO:0008006" key="3">
    <source>
        <dbReference type="Google" id="ProtNLM"/>
    </source>
</evidence>
<dbReference type="EMBL" id="CP069037">
    <property type="protein sequence ID" value="QRD03441.1"/>
    <property type="molecule type" value="Genomic_DNA"/>
</dbReference>
<proteinExistence type="predicted"/>
<evidence type="ECO:0000313" key="1">
    <source>
        <dbReference type="EMBL" id="QRD03441.1"/>
    </source>
</evidence>
<dbReference type="InterPro" id="IPR034627">
    <property type="entry name" value="Irc6"/>
</dbReference>
<dbReference type="KEGG" id="pno:SNOG_10226"/>
<sequence>MEIKNPRRILALGAPDSGVLKLLSELTGSAPEPTSGSAAGLTHEWLLETKYYTTTLPIWVDEIADVSEWRTAFTAPEAREVITALGAWIYCFRKPVNQADLSTIKDTMQAVADAIERACGFSGDQVCLAVAMPQSTTPHLDMPSEDWEDICTDTGFEYVDFEKTGKNEFGEKVGVHRVRESLEACEWESAEGIDFGADEDGEEGFGGFAAEEAEMNMELFDMKGALHGFDDEEAGEPSAEAEAKEVEELEVMMRKMIAVKEMGEGMEEAERKRFAAKAVNDILKDL</sequence>
<dbReference type="OMA" id="EALMMRM"/>
<dbReference type="Gene3D" id="3.40.50.11960">
    <property type="match status" value="1"/>
</dbReference>
<dbReference type="AlphaFoldDB" id="A0A7U2I4U2"/>
<protein>
    <recommendedName>
        <fullName evidence="3">Increased recombination centers protein 6</fullName>
    </recommendedName>
</protein>
<dbReference type="GO" id="GO:0016192">
    <property type="term" value="P:vesicle-mediated transport"/>
    <property type="evidence" value="ECO:0007669"/>
    <property type="project" value="InterPro"/>
</dbReference>
<evidence type="ECO:0000313" key="2">
    <source>
        <dbReference type="Proteomes" id="UP000663193"/>
    </source>
</evidence>
<dbReference type="Pfam" id="PF10199">
    <property type="entry name" value="Adaptin_binding"/>
    <property type="match status" value="1"/>
</dbReference>
<dbReference type="OrthoDB" id="10261384at2759"/>
<name>A0A7U2I4U2_PHANO</name>
<dbReference type="VEuPathDB" id="FungiDB:JI435_102260"/>
<gene>
    <name evidence="1" type="ORF">JI435_102260</name>
</gene>
<organism evidence="1 2">
    <name type="scientific">Phaeosphaeria nodorum (strain SN15 / ATCC MYA-4574 / FGSC 10173)</name>
    <name type="common">Glume blotch fungus</name>
    <name type="synonym">Parastagonospora nodorum</name>
    <dbReference type="NCBI Taxonomy" id="321614"/>
    <lineage>
        <taxon>Eukaryota</taxon>
        <taxon>Fungi</taxon>
        <taxon>Dikarya</taxon>
        <taxon>Ascomycota</taxon>
        <taxon>Pezizomycotina</taxon>
        <taxon>Dothideomycetes</taxon>
        <taxon>Pleosporomycetidae</taxon>
        <taxon>Pleosporales</taxon>
        <taxon>Pleosporineae</taxon>
        <taxon>Phaeosphaeriaceae</taxon>
        <taxon>Parastagonospora</taxon>
    </lineage>
</organism>
<dbReference type="PANTHER" id="PTHR28043:SF1">
    <property type="entry name" value="INCREASED RECOMBINATION CENTERS PROTEIN 6"/>
    <property type="match status" value="1"/>
</dbReference>
<dbReference type="Proteomes" id="UP000663193">
    <property type="component" value="Chromosome 15"/>
</dbReference>
<keyword evidence="2" id="KW-1185">Reference proteome</keyword>
<dbReference type="PANTHER" id="PTHR28043">
    <property type="entry name" value="INCREASED RECOMBINATION CENTERS PROTEIN 6"/>
    <property type="match status" value="1"/>
</dbReference>
<dbReference type="RefSeq" id="XP_001800507.1">
    <property type="nucleotide sequence ID" value="XM_001800455.1"/>
</dbReference>
<reference evidence="2" key="1">
    <citation type="journal article" date="2021" name="BMC Genomics">
        <title>Chromosome-level genome assembly and manually-curated proteome of model necrotroph Parastagonospora nodorum Sn15 reveals a genome-wide trove of candidate effector homologs, and redundancy of virulence-related functions within an accessory chromosome.</title>
        <authorList>
            <person name="Bertazzoni S."/>
            <person name="Jones D.A.B."/>
            <person name="Phan H.T."/>
            <person name="Tan K.-C."/>
            <person name="Hane J.K."/>
        </authorList>
    </citation>
    <scope>NUCLEOTIDE SEQUENCE [LARGE SCALE GENOMIC DNA]</scope>
    <source>
        <strain evidence="2">SN15 / ATCC MYA-4574 / FGSC 10173)</strain>
    </source>
</reference>